<feature type="signal peptide" evidence="1">
    <location>
        <begin position="1"/>
        <end position="26"/>
    </location>
</feature>
<comment type="caution">
    <text evidence="2">The sequence shown here is derived from an EMBL/GenBank/DDBJ whole genome shotgun (WGS) entry which is preliminary data.</text>
</comment>
<protein>
    <submittedName>
        <fullName evidence="2">Uncharacterized protein</fullName>
    </submittedName>
</protein>
<dbReference type="EMBL" id="JAGIOL010000002">
    <property type="protein sequence ID" value="MBP2437900.1"/>
    <property type="molecule type" value="Genomic_DNA"/>
</dbReference>
<organism evidence="2 3">
    <name type="scientific">Microbacterium amylolyticum</name>
    <dbReference type="NCBI Taxonomy" id="936337"/>
    <lineage>
        <taxon>Bacteria</taxon>
        <taxon>Bacillati</taxon>
        <taxon>Actinomycetota</taxon>
        <taxon>Actinomycetes</taxon>
        <taxon>Micrococcales</taxon>
        <taxon>Microbacteriaceae</taxon>
        <taxon>Microbacterium</taxon>
    </lineage>
</organism>
<evidence type="ECO:0000313" key="2">
    <source>
        <dbReference type="EMBL" id="MBP2437900.1"/>
    </source>
</evidence>
<evidence type="ECO:0000256" key="1">
    <source>
        <dbReference type="SAM" id="SignalP"/>
    </source>
</evidence>
<gene>
    <name evidence="2" type="ORF">JOF34_002544</name>
</gene>
<dbReference type="RefSeq" id="WP_165137975.1">
    <property type="nucleotide sequence ID" value="NZ_CP049254.1"/>
</dbReference>
<reference evidence="2 3" key="1">
    <citation type="submission" date="2021-03" db="EMBL/GenBank/DDBJ databases">
        <title>Sequencing the genomes of 1000 actinobacteria strains.</title>
        <authorList>
            <person name="Klenk H.-P."/>
        </authorList>
    </citation>
    <scope>NUCLEOTIDE SEQUENCE [LARGE SCALE GENOMIC DNA]</scope>
    <source>
        <strain evidence="2 3">DSM 24221</strain>
    </source>
</reference>
<sequence>MMNRSRMTYGAASLLVALLAVTGCSAGSADPQPDPTTTAIATPEAEEPAATTSPNEPVARASFSFATYAIYEVERYETKQNCGCALEDGGPEMFPAGTQAILYRVVITGKSMGLQEGNTWTVPDLNVTADLLGYEGLAVVEEHEGPERARSAGLAWLPEGLFPDGPGTIVNDSPVSFTVAYYVPETVQTLRMTLTGVYDAAEVDWPADPLDFDIPVM</sequence>
<keyword evidence="3" id="KW-1185">Reference proteome</keyword>
<name>A0ABS4ZKS4_9MICO</name>
<dbReference type="Proteomes" id="UP001519362">
    <property type="component" value="Unassembled WGS sequence"/>
</dbReference>
<keyword evidence="1" id="KW-0732">Signal</keyword>
<feature type="chain" id="PRO_5045088993" evidence="1">
    <location>
        <begin position="27"/>
        <end position="217"/>
    </location>
</feature>
<proteinExistence type="predicted"/>
<accession>A0ABS4ZKS4</accession>
<evidence type="ECO:0000313" key="3">
    <source>
        <dbReference type="Proteomes" id="UP001519362"/>
    </source>
</evidence>
<dbReference type="PROSITE" id="PS51257">
    <property type="entry name" value="PROKAR_LIPOPROTEIN"/>
    <property type="match status" value="1"/>
</dbReference>